<gene>
    <name evidence="2" type="ORF">NOO_LOCUS13033</name>
</gene>
<dbReference type="OrthoDB" id="10595369at2759"/>
<dbReference type="Pfam" id="PF17921">
    <property type="entry name" value="Integrase_H2C2"/>
    <property type="match status" value="1"/>
</dbReference>
<dbReference type="InterPro" id="IPR041588">
    <property type="entry name" value="Integrase_H2C2"/>
</dbReference>
<reference evidence="2 3" key="2">
    <citation type="submission" date="2018-08" db="EMBL/GenBank/DDBJ databases">
        <authorList>
            <person name="Laetsch R D."/>
            <person name="Stevens L."/>
            <person name="Kumar S."/>
            <person name="Blaxter L. M."/>
        </authorList>
    </citation>
    <scope>NUCLEOTIDE SEQUENCE [LARGE SCALE GENOMIC DNA]</scope>
</reference>
<dbReference type="STRING" id="42157.A0A182EXX8"/>
<dbReference type="AlphaFoldDB" id="A0A182EXX8"/>
<name>A0A182EXX8_ONCOC</name>
<proteinExistence type="predicted"/>
<sequence length="155" mass="18366">MAKVSKGKVKSLEKFSKEGRFTSSDYEQAKKLVMRIAQSEVSQEDIEKWGLVCDADNLWKSLGKLRWSRAELTNFPYYICKGRIAELIIKQYHEKMFHASANLTWVKVRQMYWIPHEKTYVKSILRKLCKGCTRWNVIPFEQPEFPPYPPERMTI</sequence>
<dbReference type="WBParaSite" id="nOo.2.0.1.t13033-RA">
    <property type="protein sequence ID" value="nOo.2.0.1.t13033-RA"/>
    <property type="gene ID" value="nOo.2.0.1.g13033"/>
</dbReference>
<evidence type="ECO:0000313" key="4">
    <source>
        <dbReference type="WBParaSite" id="nOo.2.0.1.t13033-RA"/>
    </source>
</evidence>
<feature type="domain" description="Integrase zinc-binding" evidence="1">
    <location>
        <begin position="85"/>
        <end position="136"/>
    </location>
</feature>
<dbReference type="EMBL" id="UYRW01013124">
    <property type="protein sequence ID" value="VDN00466.1"/>
    <property type="molecule type" value="Genomic_DNA"/>
</dbReference>
<keyword evidence="3" id="KW-1185">Reference proteome</keyword>
<evidence type="ECO:0000313" key="2">
    <source>
        <dbReference type="EMBL" id="VDN00466.1"/>
    </source>
</evidence>
<organism evidence="4">
    <name type="scientific">Onchocerca ochengi</name>
    <name type="common">Filarial nematode worm</name>
    <dbReference type="NCBI Taxonomy" id="42157"/>
    <lineage>
        <taxon>Eukaryota</taxon>
        <taxon>Metazoa</taxon>
        <taxon>Ecdysozoa</taxon>
        <taxon>Nematoda</taxon>
        <taxon>Chromadorea</taxon>
        <taxon>Rhabditida</taxon>
        <taxon>Spirurina</taxon>
        <taxon>Spiruromorpha</taxon>
        <taxon>Filarioidea</taxon>
        <taxon>Onchocercidae</taxon>
        <taxon>Onchocerca</taxon>
    </lineage>
</organism>
<evidence type="ECO:0000313" key="3">
    <source>
        <dbReference type="Proteomes" id="UP000271087"/>
    </source>
</evidence>
<evidence type="ECO:0000259" key="1">
    <source>
        <dbReference type="Pfam" id="PF17921"/>
    </source>
</evidence>
<protein>
    <submittedName>
        <fullName evidence="4">Integrase_H2C2 domain-containing protein</fullName>
    </submittedName>
</protein>
<reference evidence="4" key="1">
    <citation type="submission" date="2016-06" db="UniProtKB">
        <authorList>
            <consortium name="WormBaseParasite"/>
        </authorList>
    </citation>
    <scope>IDENTIFICATION</scope>
</reference>
<accession>A0A182EXX8</accession>
<dbReference type="Proteomes" id="UP000271087">
    <property type="component" value="Unassembled WGS sequence"/>
</dbReference>